<keyword evidence="2" id="KW-1185">Reference proteome</keyword>
<dbReference type="EMBL" id="JANFQF010000008">
    <property type="protein sequence ID" value="MCQ4119886.1"/>
    <property type="molecule type" value="Genomic_DNA"/>
</dbReference>
<evidence type="ECO:0000313" key="1">
    <source>
        <dbReference type="EMBL" id="MCQ4119886.1"/>
    </source>
</evidence>
<dbReference type="RefSeq" id="WP_255968452.1">
    <property type="nucleotide sequence ID" value="NZ_JANFQF010000008.1"/>
</dbReference>
<comment type="caution">
    <text evidence="1">The sequence shown here is derived from an EMBL/GenBank/DDBJ whole genome shotgun (WGS) entry which is preliminary data.</text>
</comment>
<protein>
    <recommendedName>
        <fullName evidence="3">DUF222 domain-containing protein</fullName>
    </recommendedName>
</protein>
<evidence type="ECO:0008006" key="3">
    <source>
        <dbReference type="Google" id="ProtNLM"/>
    </source>
</evidence>
<gene>
    <name evidence="1" type="ORF">NOF53_12005</name>
</gene>
<evidence type="ECO:0000313" key="2">
    <source>
        <dbReference type="Proteomes" id="UP001524501"/>
    </source>
</evidence>
<dbReference type="Proteomes" id="UP001524501">
    <property type="component" value="Unassembled WGS sequence"/>
</dbReference>
<accession>A0ABT1QCA9</accession>
<proteinExistence type="predicted"/>
<sequence length="102" mass="10681">MPRTPTDHEMQEAAERLGIVEPGQPLPPRLRAKVAKAIQAAEKIEATEQAEAAASSDFVTPVATIHADLITAGLPETAAARVVAAIAPAIWRTSQGAAHARQ</sequence>
<reference evidence="1 2" key="1">
    <citation type="submission" date="2022-07" db="EMBL/GenBank/DDBJ databases">
        <title>Degradation activity of malathion, p-nitrophenol and potential low-temperature adaptation strategy of Rhodococcus sp. FXJ9.536.</title>
        <authorList>
            <person name="Huang J."/>
            <person name="Huang Y."/>
        </authorList>
    </citation>
    <scope>NUCLEOTIDE SEQUENCE [LARGE SCALE GENOMIC DNA]</scope>
    <source>
        <strain evidence="1 2">FXJ9.536</strain>
    </source>
</reference>
<organism evidence="1 2">
    <name type="scientific">Rhodococcus tibetensis</name>
    <dbReference type="NCBI Taxonomy" id="2965064"/>
    <lineage>
        <taxon>Bacteria</taxon>
        <taxon>Bacillati</taxon>
        <taxon>Actinomycetota</taxon>
        <taxon>Actinomycetes</taxon>
        <taxon>Mycobacteriales</taxon>
        <taxon>Nocardiaceae</taxon>
        <taxon>Rhodococcus</taxon>
    </lineage>
</organism>
<name>A0ABT1QCA9_9NOCA</name>